<evidence type="ECO:0000313" key="3">
    <source>
        <dbReference type="Proteomes" id="UP000281498"/>
    </source>
</evidence>
<dbReference type="OrthoDB" id="9781005at2"/>
<dbReference type="Proteomes" id="UP000281498">
    <property type="component" value="Unassembled WGS sequence"/>
</dbReference>
<accession>A0A3A9K6E5</accession>
<organism evidence="2 3">
    <name type="scientific">Salipaludibacillus neizhouensis</name>
    <dbReference type="NCBI Taxonomy" id="885475"/>
    <lineage>
        <taxon>Bacteria</taxon>
        <taxon>Bacillati</taxon>
        <taxon>Bacillota</taxon>
        <taxon>Bacilli</taxon>
        <taxon>Bacillales</taxon>
        <taxon>Bacillaceae</taxon>
    </lineage>
</organism>
<name>A0A3A9K6E5_9BACI</name>
<comment type="caution">
    <text evidence="2">The sequence shown here is derived from an EMBL/GenBank/DDBJ whole genome shotgun (WGS) entry which is preliminary data.</text>
</comment>
<dbReference type="AlphaFoldDB" id="A0A3A9K6E5"/>
<evidence type="ECO:0000259" key="1">
    <source>
        <dbReference type="PROSITE" id="PS50994"/>
    </source>
</evidence>
<dbReference type="SUPFAM" id="SSF53098">
    <property type="entry name" value="Ribonuclease H-like"/>
    <property type="match status" value="1"/>
</dbReference>
<evidence type="ECO:0000313" key="2">
    <source>
        <dbReference type="EMBL" id="RKL66998.1"/>
    </source>
</evidence>
<gene>
    <name evidence="2" type="ORF">CR203_10775</name>
</gene>
<dbReference type="InterPro" id="IPR001584">
    <property type="entry name" value="Integrase_cat-core"/>
</dbReference>
<dbReference type="EMBL" id="PDOE01000004">
    <property type="protein sequence ID" value="RKL66998.1"/>
    <property type="molecule type" value="Genomic_DNA"/>
</dbReference>
<dbReference type="Pfam" id="PF00665">
    <property type="entry name" value="rve"/>
    <property type="match status" value="1"/>
</dbReference>
<dbReference type="RefSeq" id="WP_110937516.1">
    <property type="nucleotide sequence ID" value="NZ_KZ614146.1"/>
</dbReference>
<dbReference type="InterPro" id="IPR050900">
    <property type="entry name" value="Transposase_IS3/IS150/IS904"/>
</dbReference>
<sequence>MSSYKFCEQKRSLSKVYLCVIFDVFSRKVIAWNVSYSMTTKLVCDTLKRAVTLRNPSSPVIFHSDRGSQYLSSELRQ</sequence>
<dbReference type="GO" id="GO:0003676">
    <property type="term" value="F:nucleic acid binding"/>
    <property type="evidence" value="ECO:0007669"/>
    <property type="project" value="InterPro"/>
</dbReference>
<keyword evidence="3" id="KW-1185">Reference proteome</keyword>
<dbReference type="InterPro" id="IPR036397">
    <property type="entry name" value="RNaseH_sf"/>
</dbReference>
<dbReference type="InterPro" id="IPR012337">
    <property type="entry name" value="RNaseH-like_sf"/>
</dbReference>
<dbReference type="PANTHER" id="PTHR46889">
    <property type="entry name" value="TRANSPOSASE INSF FOR INSERTION SEQUENCE IS3B-RELATED"/>
    <property type="match status" value="1"/>
</dbReference>
<proteinExistence type="predicted"/>
<dbReference type="GO" id="GO:0015074">
    <property type="term" value="P:DNA integration"/>
    <property type="evidence" value="ECO:0007669"/>
    <property type="project" value="InterPro"/>
</dbReference>
<dbReference type="PROSITE" id="PS50994">
    <property type="entry name" value="INTEGRASE"/>
    <property type="match status" value="1"/>
</dbReference>
<reference evidence="2 3" key="1">
    <citation type="submission" date="2017-10" db="EMBL/GenBank/DDBJ databases">
        <title>Bacillus sp. nov., a halophilic bacterium isolated from a Keqin Lake.</title>
        <authorList>
            <person name="Wang H."/>
        </authorList>
    </citation>
    <scope>NUCLEOTIDE SEQUENCE [LARGE SCALE GENOMIC DNA]</scope>
    <source>
        <strain evidence="2 3">KCTC 13187</strain>
    </source>
</reference>
<dbReference type="PANTHER" id="PTHR46889:SF4">
    <property type="entry name" value="TRANSPOSASE INSO FOR INSERTION SEQUENCE ELEMENT IS911B-RELATED"/>
    <property type="match status" value="1"/>
</dbReference>
<protein>
    <recommendedName>
        <fullName evidence="1">Integrase catalytic domain-containing protein</fullName>
    </recommendedName>
</protein>
<dbReference type="Gene3D" id="3.30.420.10">
    <property type="entry name" value="Ribonuclease H-like superfamily/Ribonuclease H"/>
    <property type="match status" value="1"/>
</dbReference>
<feature type="domain" description="Integrase catalytic" evidence="1">
    <location>
        <begin position="1"/>
        <end position="77"/>
    </location>
</feature>